<name>E3VWJ3_STRAE</name>
<dbReference type="SUPFAM" id="SSF52777">
    <property type="entry name" value="CoA-dependent acyltransferases"/>
    <property type="match status" value="2"/>
</dbReference>
<proteinExistence type="predicted"/>
<dbReference type="GO" id="GO:0047527">
    <property type="term" value="F:2,3-dihydroxybenzoate-serine ligase activity"/>
    <property type="evidence" value="ECO:0007669"/>
    <property type="project" value="TreeGrafter"/>
</dbReference>
<dbReference type="InterPro" id="IPR001242">
    <property type="entry name" value="Condensation_dom"/>
</dbReference>
<dbReference type="GO" id="GO:0009239">
    <property type="term" value="P:enterobactin biosynthetic process"/>
    <property type="evidence" value="ECO:0007669"/>
    <property type="project" value="TreeGrafter"/>
</dbReference>
<dbReference type="InterPro" id="IPR023213">
    <property type="entry name" value="CAT-like_dom_sf"/>
</dbReference>
<dbReference type="EMBL" id="HQ292065">
    <property type="protein sequence ID" value="ADO85581.1"/>
    <property type="molecule type" value="Genomic_DNA"/>
</dbReference>
<dbReference type="Pfam" id="PF00668">
    <property type="entry name" value="Condensation"/>
    <property type="match status" value="1"/>
</dbReference>
<dbReference type="GO" id="GO:0008610">
    <property type="term" value="P:lipid biosynthetic process"/>
    <property type="evidence" value="ECO:0007669"/>
    <property type="project" value="UniProtKB-ARBA"/>
</dbReference>
<dbReference type="GO" id="GO:0009366">
    <property type="term" value="C:enterobactin synthetase complex"/>
    <property type="evidence" value="ECO:0007669"/>
    <property type="project" value="TreeGrafter"/>
</dbReference>
<dbReference type="AlphaFoldDB" id="E3VWJ3"/>
<evidence type="ECO:0000313" key="2">
    <source>
        <dbReference type="EMBL" id="ADO85581.1"/>
    </source>
</evidence>
<dbReference type="Gene3D" id="3.30.559.10">
    <property type="entry name" value="Chloramphenicol acetyltransferase-like domain"/>
    <property type="match status" value="1"/>
</dbReference>
<dbReference type="GO" id="GO:0031177">
    <property type="term" value="F:phosphopantetheine binding"/>
    <property type="evidence" value="ECO:0007669"/>
    <property type="project" value="TreeGrafter"/>
</dbReference>
<dbReference type="GO" id="GO:0043041">
    <property type="term" value="P:amino acid activation for nonribosomal peptide biosynthetic process"/>
    <property type="evidence" value="ECO:0007669"/>
    <property type="project" value="TreeGrafter"/>
</dbReference>
<evidence type="ECO:0000259" key="1">
    <source>
        <dbReference type="Pfam" id="PF00668"/>
    </source>
</evidence>
<organism evidence="2">
    <name type="scientific">Streptomyces arenae</name>
    <dbReference type="NCBI Taxonomy" id="29301"/>
    <lineage>
        <taxon>Bacteria</taxon>
        <taxon>Bacillati</taxon>
        <taxon>Actinomycetota</taxon>
        <taxon>Actinomycetes</taxon>
        <taxon>Kitasatosporales</taxon>
        <taxon>Streptomycetaceae</taxon>
        <taxon>Streptomyces</taxon>
    </lineage>
</organism>
<sequence>MAPPPEEPAAPAIPPVAPGLAARAELEAGLLRRLRGTRATIPVVPRPQGVARFPASPAQEWAWTRTRARPRPAPVVLAGMRLRGPLDTTALEQALNAALARHEILRTVLREAEDGRLTQVVSPALRLRIPVTDGTLADFDALTRAEVDQLPGLAHGPLVRARLLRLDVEDHIVIVVLHHMVADARATEILLADLAAAYLAARAGRPAALPPPPLQYADYAVWQRDRTSDAHRSRRTGYWTRRLAGALPPSLPSDRPHPDLPAELGDAVVLPLPGGLPAALRACVREHGTTVFVGALTAFQVLLARYTGSRDISVPAPVTFRDRRELEDMIGDFSHPMVCRTDLSGSPTFASLLPQVRDAFAQDLQHADLPPHLLTPRLAGPDELSDLLDGLEFGAERAADAQELGGGLSATPMPPRWPYALRPLSVRLSHRPDGGDLVLTYRRRDFSPGRARDLGRDYLSVLAACLDSPGAEVFGPRAPGLRVPPSSG</sequence>
<protein>
    <submittedName>
        <fullName evidence="2">Nonribosomal peptide synthetase</fullName>
    </submittedName>
</protein>
<dbReference type="GO" id="GO:0005829">
    <property type="term" value="C:cytosol"/>
    <property type="evidence" value="ECO:0007669"/>
    <property type="project" value="TreeGrafter"/>
</dbReference>
<dbReference type="PANTHER" id="PTHR45527:SF1">
    <property type="entry name" value="FATTY ACID SYNTHASE"/>
    <property type="match status" value="1"/>
</dbReference>
<reference evidence="2" key="1">
    <citation type="journal article" date="2011" name="J. Am. Chem. Soc.">
        <title>Genome mining in streptomyces. Discovery of an unprecedented P450-catalyzed oxidative rearrangement that is the final step in the biosynthesis of pentalenolactone.</title>
        <authorList>
            <person name="Zhu D."/>
            <person name="Seo M.J."/>
            <person name="Ikeda H."/>
            <person name="Cane D.E."/>
        </authorList>
    </citation>
    <scope>NUCLEOTIDE SEQUENCE</scope>
    <source>
        <strain evidence="2">TU469</strain>
    </source>
</reference>
<feature type="domain" description="Condensation" evidence="1">
    <location>
        <begin position="54"/>
        <end position="382"/>
    </location>
</feature>
<dbReference type="Gene3D" id="3.30.559.30">
    <property type="entry name" value="Nonribosomal peptide synthetase, condensation domain"/>
    <property type="match status" value="1"/>
</dbReference>
<dbReference type="PANTHER" id="PTHR45527">
    <property type="entry name" value="NONRIBOSOMAL PEPTIDE SYNTHETASE"/>
    <property type="match status" value="1"/>
</dbReference>
<accession>E3VWJ3</accession>